<evidence type="ECO:0000313" key="3">
    <source>
        <dbReference type="Proteomes" id="UP000249218"/>
    </source>
</evidence>
<dbReference type="Proteomes" id="UP000249218">
    <property type="component" value="Unassembled WGS sequence"/>
</dbReference>
<organism evidence="2 3">
    <name type="scientific">Helicoverpa armigera</name>
    <name type="common">Cotton bollworm</name>
    <name type="synonym">Heliothis armigera</name>
    <dbReference type="NCBI Taxonomy" id="29058"/>
    <lineage>
        <taxon>Eukaryota</taxon>
        <taxon>Metazoa</taxon>
        <taxon>Ecdysozoa</taxon>
        <taxon>Arthropoda</taxon>
        <taxon>Hexapoda</taxon>
        <taxon>Insecta</taxon>
        <taxon>Pterygota</taxon>
        <taxon>Neoptera</taxon>
        <taxon>Endopterygota</taxon>
        <taxon>Lepidoptera</taxon>
        <taxon>Glossata</taxon>
        <taxon>Ditrysia</taxon>
        <taxon>Noctuoidea</taxon>
        <taxon>Noctuidae</taxon>
        <taxon>Heliothinae</taxon>
        <taxon>Helicoverpa</taxon>
    </lineage>
</organism>
<evidence type="ECO:0000256" key="1">
    <source>
        <dbReference type="SAM" id="Phobius"/>
    </source>
</evidence>
<feature type="transmembrane region" description="Helical" evidence="1">
    <location>
        <begin position="48"/>
        <end position="69"/>
    </location>
</feature>
<keyword evidence="1" id="KW-1133">Transmembrane helix</keyword>
<dbReference type="EMBL" id="KZ150148">
    <property type="protein sequence ID" value="PZC72858.1"/>
    <property type="molecule type" value="Genomic_DNA"/>
</dbReference>
<dbReference type="AlphaFoldDB" id="A0A2W1BCZ3"/>
<name>A0A2W1BCZ3_HELAM</name>
<sequence>MVFRLLCGFYFKISSNKIITVLVRAYCLFIGATIVLGTIVYISQLEAILISILNVTNIINVVTDCFFYGENFTAFLQKITKLDISGDLEGQIDTPVTMFILLFTLFVRLCNHIRYLIIIRVYFSVEFCFGIGSTALCFYHTKNNDVRATVAPDEKTP</sequence>
<gene>
    <name evidence="2" type="primary">HaOG200872</name>
    <name evidence="2" type="ORF">B5X24_HaOG200872</name>
</gene>
<evidence type="ECO:0000313" key="2">
    <source>
        <dbReference type="EMBL" id="PZC72858.1"/>
    </source>
</evidence>
<feature type="transmembrane region" description="Helical" evidence="1">
    <location>
        <begin position="115"/>
        <end position="139"/>
    </location>
</feature>
<keyword evidence="1" id="KW-0472">Membrane</keyword>
<accession>A0A2W1BCZ3</accession>
<protein>
    <submittedName>
        <fullName evidence="2">Uncharacterized protein</fullName>
    </submittedName>
</protein>
<keyword evidence="3" id="KW-1185">Reference proteome</keyword>
<keyword evidence="1" id="KW-0812">Transmembrane</keyword>
<reference evidence="2 3" key="1">
    <citation type="journal article" date="2017" name="BMC Biol.">
        <title>Genomic innovations, transcriptional plasticity and gene loss underlying the evolution and divergence of two highly polyphagous and invasive Helicoverpa pest species.</title>
        <authorList>
            <person name="Pearce S.L."/>
            <person name="Clarke D.F."/>
            <person name="East P.D."/>
            <person name="Elfekih S."/>
            <person name="Gordon K.H."/>
            <person name="Jermiin L.S."/>
            <person name="McGaughran A."/>
            <person name="Oakeshott J.G."/>
            <person name="Papanikolaou A."/>
            <person name="Perera O.P."/>
            <person name="Rane R.V."/>
            <person name="Richards S."/>
            <person name="Tay W.T."/>
            <person name="Walsh T.K."/>
            <person name="Anderson A."/>
            <person name="Anderson C.J."/>
            <person name="Asgari S."/>
            <person name="Board P.G."/>
            <person name="Bretschneider A."/>
            <person name="Campbell P.M."/>
            <person name="Chertemps T."/>
            <person name="Christeller J.T."/>
            <person name="Coppin C.W."/>
            <person name="Downes S.J."/>
            <person name="Duan G."/>
            <person name="Farnsworth C.A."/>
            <person name="Good R.T."/>
            <person name="Han L.B."/>
            <person name="Han Y.C."/>
            <person name="Hatje K."/>
            <person name="Horne I."/>
            <person name="Huang Y.P."/>
            <person name="Hughes D.S."/>
            <person name="Jacquin-Joly E."/>
            <person name="James W."/>
            <person name="Jhangiani S."/>
            <person name="Kollmar M."/>
            <person name="Kuwar S.S."/>
            <person name="Li S."/>
            <person name="Liu N.Y."/>
            <person name="Maibeche M.T."/>
            <person name="Miller J.R."/>
            <person name="Montagne N."/>
            <person name="Perry T."/>
            <person name="Qu J."/>
            <person name="Song S.V."/>
            <person name="Sutton G.G."/>
            <person name="Vogel H."/>
            <person name="Walenz B.P."/>
            <person name="Xu W."/>
            <person name="Zhang H.J."/>
            <person name="Zou Z."/>
            <person name="Batterham P."/>
            <person name="Edwards O.R."/>
            <person name="Feyereisen R."/>
            <person name="Gibbs R.A."/>
            <person name="Heckel D.G."/>
            <person name="McGrath A."/>
            <person name="Robin C."/>
            <person name="Scherer S.E."/>
            <person name="Worley K.C."/>
            <person name="Wu Y.D."/>
        </authorList>
    </citation>
    <scope>NUCLEOTIDE SEQUENCE [LARGE SCALE GENOMIC DNA]</scope>
    <source>
        <strain evidence="2">Harm_GR_Male_#8</strain>
        <tissue evidence="2">Whole organism</tissue>
    </source>
</reference>
<proteinExistence type="predicted"/>
<feature type="transmembrane region" description="Helical" evidence="1">
    <location>
        <begin position="21"/>
        <end position="42"/>
    </location>
</feature>